<feature type="transmembrane region" description="Helical" evidence="1">
    <location>
        <begin position="86"/>
        <end position="105"/>
    </location>
</feature>
<feature type="transmembrane region" description="Helical" evidence="1">
    <location>
        <begin position="117"/>
        <end position="142"/>
    </location>
</feature>
<dbReference type="PATRIC" id="fig|307121.4.peg.2224"/>
<dbReference type="Proteomes" id="UP000199393">
    <property type="component" value="Chromosome I"/>
</dbReference>
<accession>A0A1C3N245</accession>
<proteinExistence type="predicted"/>
<name>A0A1C3N245_9ACTN</name>
<organism evidence="2 3">
    <name type="scientific">Micromonospora krabiensis</name>
    <dbReference type="NCBI Taxonomy" id="307121"/>
    <lineage>
        <taxon>Bacteria</taxon>
        <taxon>Bacillati</taxon>
        <taxon>Actinomycetota</taxon>
        <taxon>Actinomycetes</taxon>
        <taxon>Micromonosporales</taxon>
        <taxon>Micromonosporaceae</taxon>
        <taxon>Micromonospora</taxon>
    </lineage>
</organism>
<reference evidence="3" key="1">
    <citation type="submission" date="2016-06" db="EMBL/GenBank/DDBJ databases">
        <authorList>
            <person name="Varghese N."/>
        </authorList>
    </citation>
    <scope>NUCLEOTIDE SEQUENCE [LARGE SCALE GENOMIC DNA]</scope>
    <source>
        <strain evidence="3">DSM 45344</strain>
    </source>
</reference>
<dbReference type="RefSeq" id="WP_091589732.1">
    <property type="nucleotide sequence ID" value="NZ_JBHRWG010000003.1"/>
</dbReference>
<dbReference type="NCBIfam" id="NF038403">
    <property type="entry name" value="perm_prefix_1"/>
    <property type="match status" value="1"/>
</dbReference>
<evidence type="ECO:0000256" key="1">
    <source>
        <dbReference type="SAM" id="Phobius"/>
    </source>
</evidence>
<feature type="transmembrane region" description="Helical" evidence="1">
    <location>
        <begin position="287"/>
        <end position="305"/>
    </location>
</feature>
<feature type="transmembrane region" description="Helical" evidence="1">
    <location>
        <begin position="241"/>
        <end position="262"/>
    </location>
</feature>
<feature type="transmembrane region" description="Helical" evidence="1">
    <location>
        <begin position="168"/>
        <end position="189"/>
    </location>
</feature>
<feature type="transmembrane region" description="Helical" evidence="1">
    <location>
        <begin position="209"/>
        <end position="229"/>
    </location>
</feature>
<dbReference type="Pfam" id="PF22564">
    <property type="entry name" value="HAAS"/>
    <property type="match status" value="1"/>
</dbReference>
<dbReference type="STRING" id="307121.GA0070620_2166"/>
<keyword evidence="1" id="KW-0472">Membrane</keyword>
<keyword evidence="1" id="KW-0812">Transmembrane</keyword>
<evidence type="ECO:0000313" key="3">
    <source>
        <dbReference type="Proteomes" id="UP000199393"/>
    </source>
</evidence>
<protein>
    <submittedName>
        <fullName evidence="2">Uncharacterized protein</fullName>
    </submittedName>
</protein>
<keyword evidence="3" id="KW-1185">Reference proteome</keyword>
<dbReference type="EMBL" id="LT598496">
    <property type="protein sequence ID" value="SBV26672.1"/>
    <property type="molecule type" value="Genomic_DNA"/>
</dbReference>
<dbReference type="InterPro" id="IPR047928">
    <property type="entry name" value="Perm_prefix_1"/>
</dbReference>
<evidence type="ECO:0000313" key="2">
    <source>
        <dbReference type="EMBL" id="SBV26672.1"/>
    </source>
</evidence>
<keyword evidence="1" id="KW-1133">Transmembrane helix</keyword>
<dbReference type="OrthoDB" id="3171769at2"/>
<gene>
    <name evidence="2" type="ORF">GA0070620_2166</name>
</gene>
<sequence>MTSLTDRYLAATLRSVPAARREEIATELRASIEDMIDGRAAEGRDTATAEREVLTELGNPAQLAARYADRRLQLIGPTYYLVWERLLKLLLSFVPALVGVVVGLVEATDGNNPGGAVGTGISTAIQVAVQIAFWVTLVFAILERTNASLDLPEWTVDQLPEHQAGRQITLTDTAAAIGWLVLVIAYLPLQHFHSFVTDRDNGNLPILDPALWSFWLPFLIAVLVANVGLEIAKYRTGRWTWPLVGANAAVNLAFSVPVIWLISTDRLLNPDFVARWEWLGQAENRNLVATLVVVGTVLIALWDIADSALKAYRDRH</sequence>
<dbReference type="AlphaFoldDB" id="A0A1C3N245"/>